<dbReference type="PROSITE" id="PS50262">
    <property type="entry name" value="G_PROTEIN_RECEP_F1_2"/>
    <property type="match status" value="1"/>
</dbReference>
<sequence>MHLGRRRKVSMLRLLGATQRREIKTTQSLAIIVLFFIICWIPLHTINFVKALCPDCPVEGPITLFSIILSHLNSAVNPILYAYHLKDYRAALRAIFHCNEESEIQETTHRKKPIPTISQTPSKPMDNLSEVQPSQDVDQSTKSLSIPEVLSPENLVNAPFSSFLGQKSPEKP</sequence>
<keyword evidence="8" id="KW-0675">Receptor</keyword>
<evidence type="ECO:0000256" key="7">
    <source>
        <dbReference type="ARBA" id="ARBA00023136"/>
    </source>
</evidence>
<dbReference type="PANTHER" id="PTHR24246:SF27">
    <property type="entry name" value="ADENOSINE RECEPTOR, ISOFORM A"/>
    <property type="match status" value="1"/>
</dbReference>
<keyword evidence="9" id="KW-0325">Glycoprotein</keyword>
<dbReference type="OrthoDB" id="284782at2759"/>
<gene>
    <name evidence="14" type="ORF">J437_LFUL011916</name>
</gene>
<name>A0A8K0JTZ2_LADFU</name>
<keyword evidence="6" id="KW-0297">G-protein coupled receptor</keyword>
<dbReference type="AlphaFoldDB" id="A0A8K0JTZ2"/>
<dbReference type="SUPFAM" id="SSF81321">
    <property type="entry name" value="Family A G protein-coupled receptor-like"/>
    <property type="match status" value="1"/>
</dbReference>
<evidence type="ECO:0000256" key="11">
    <source>
        <dbReference type="SAM" id="MobiDB-lite"/>
    </source>
</evidence>
<evidence type="ECO:0000256" key="1">
    <source>
        <dbReference type="ARBA" id="ARBA00004651"/>
    </source>
</evidence>
<keyword evidence="5 12" id="KW-1133">Transmembrane helix</keyword>
<dbReference type="PRINTS" id="PR00237">
    <property type="entry name" value="GPCRRHODOPSN"/>
</dbReference>
<evidence type="ECO:0000256" key="10">
    <source>
        <dbReference type="ARBA" id="ARBA00023224"/>
    </source>
</evidence>
<dbReference type="Proteomes" id="UP000792457">
    <property type="component" value="Unassembled WGS sequence"/>
</dbReference>
<dbReference type="GO" id="GO:0001973">
    <property type="term" value="P:G protein-coupled adenosine receptor signaling pathway"/>
    <property type="evidence" value="ECO:0007669"/>
    <property type="project" value="TreeGrafter"/>
</dbReference>
<evidence type="ECO:0000313" key="14">
    <source>
        <dbReference type="EMBL" id="KAG8222640.1"/>
    </source>
</evidence>
<dbReference type="PANTHER" id="PTHR24246">
    <property type="entry name" value="OLFACTORY RECEPTOR AND ADENOSINE RECEPTOR"/>
    <property type="match status" value="1"/>
</dbReference>
<dbReference type="EMBL" id="KZ308138">
    <property type="protein sequence ID" value="KAG8222640.1"/>
    <property type="molecule type" value="Genomic_DNA"/>
</dbReference>
<dbReference type="InterPro" id="IPR000276">
    <property type="entry name" value="GPCR_Rhodpsn"/>
</dbReference>
<evidence type="ECO:0000256" key="9">
    <source>
        <dbReference type="ARBA" id="ARBA00023180"/>
    </source>
</evidence>
<feature type="transmembrane region" description="Helical" evidence="12">
    <location>
        <begin position="61"/>
        <end position="83"/>
    </location>
</feature>
<evidence type="ECO:0000256" key="4">
    <source>
        <dbReference type="ARBA" id="ARBA00022692"/>
    </source>
</evidence>
<reference evidence="14" key="1">
    <citation type="submission" date="2013-04" db="EMBL/GenBank/DDBJ databases">
        <authorList>
            <person name="Qu J."/>
            <person name="Murali S.C."/>
            <person name="Bandaranaike D."/>
            <person name="Bellair M."/>
            <person name="Blankenburg K."/>
            <person name="Chao H."/>
            <person name="Dinh H."/>
            <person name="Doddapaneni H."/>
            <person name="Downs B."/>
            <person name="Dugan-Rocha S."/>
            <person name="Elkadiri S."/>
            <person name="Gnanaolivu R.D."/>
            <person name="Hernandez B."/>
            <person name="Javaid M."/>
            <person name="Jayaseelan J.C."/>
            <person name="Lee S."/>
            <person name="Li M."/>
            <person name="Ming W."/>
            <person name="Munidasa M."/>
            <person name="Muniz J."/>
            <person name="Nguyen L."/>
            <person name="Ongeri F."/>
            <person name="Osuji N."/>
            <person name="Pu L.-L."/>
            <person name="Puazo M."/>
            <person name="Qu C."/>
            <person name="Quiroz J."/>
            <person name="Raj R."/>
            <person name="Weissenberger G."/>
            <person name="Xin Y."/>
            <person name="Zou X."/>
            <person name="Han Y."/>
            <person name="Richards S."/>
            <person name="Worley K."/>
            <person name="Muzny D."/>
            <person name="Gibbs R."/>
        </authorList>
    </citation>
    <scope>NUCLEOTIDE SEQUENCE</scope>
    <source>
        <strain evidence="14">Sampled in the wild</strain>
    </source>
</reference>
<feature type="compositionally biased region" description="Polar residues" evidence="11">
    <location>
        <begin position="129"/>
        <end position="144"/>
    </location>
</feature>
<feature type="region of interest" description="Disordered" evidence="11">
    <location>
        <begin position="106"/>
        <end position="144"/>
    </location>
</feature>
<comment type="caution">
    <text evidence="14">The sequence shown here is derived from an EMBL/GenBank/DDBJ whole genome shotgun (WGS) entry which is preliminary data.</text>
</comment>
<evidence type="ECO:0000256" key="5">
    <source>
        <dbReference type="ARBA" id="ARBA00022989"/>
    </source>
</evidence>
<keyword evidence="4 12" id="KW-0812">Transmembrane</keyword>
<accession>A0A8K0JTZ2</accession>
<organism evidence="14 15">
    <name type="scientific">Ladona fulva</name>
    <name type="common">Scarce chaser dragonfly</name>
    <name type="synonym">Libellula fulva</name>
    <dbReference type="NCBI Taxonomy" id="123851"/>
    <lineage>
        <taxon>Eukaryota</taxon>
        <taxon>Metazoa</taxon>
        <taxon>Ecdysozoa</taxon>
        <taxon>Arthropoda</taxon>
        <taxon>Hexapoda</taxon>
        <taxon>Insecta</taxon>
        <taxon>Pterygota</taxon>
        <taxon>Palaeoptera</taxon>
        <taxon>Odonata</taxon>
        <taxon>Epiprocta</taxon>
        <taxon>Anisoptera</taxon>
        <taxon>Libelluloidea</taxon>
        <taxon>Libellulidae</taxon>
        <taxon>Ladona</taxon>
    </lineage>
</organism>
<proteinExistence type="inferred from homology"/>
<feature type="domain" description="G-protein coupled receptors family 1 profile" evidence="13">
    <location>
        <begin position="1"/>
        <end position="81"/>
    </location>
</feature>
<evidence type="ECO:0000259" key="13">
    <source>
        <dbReference type="PROSITE" id="PS50262"/>
    </source>
</evidence>
<dbReference type="Pfam" id="PF00001">
    <property type="entry name" value="7tm_1"/>
    <property type="match status" value="1"/>
</dbReference>
<evidence type="ECO:0000256" key="8">
    <source>
        <dbReference type="ARBA" id="ARBA00023170"/>
    </source>
</evidence>
<evidence type="ECO:0000256" key="12">
    <source>
        <dbReference type="SAM" id="Phobius"/>
    </source>
</evidence>
<comment type="subcellular location">
    <subcellularLocation>
        <location evidence="1">Cell membrane</location>
        <topology evidence="1">Multi-pass membrane protein</topology>
    </subcellularLocation>
</comment>
<dbReference type="InterPro" id="IPR017452">
    <property type="entry name" value="GPCR_Rhodpsn_7TM"/>
</dbReference>
<dbReference type="GO" id="GO:0004930">
    <property type="term" value="F:G protein-coupled receptor activity"/>
    <property type="evidence" value="ECO:0007669"/>
    <property type="project" value="UniProtKB-KW"/>
</dbReference>
<evidence type="ECO:0000256" key="2">
    <source>
        <dbReference type="ARBA" id="ARBA00010663"/>
    </source>
</evidence>
<evidence type="ECO:0000313" key="15">
    <source>
        <dbReference type="Proteomes" id="UP000792457"/>
    </source>
</evidence>
<feature type="transmembrane region" description="Helical" evidence="12">
    <location>
        <begin position="29"/>
        <end position="49"/>
    </location>
</feature>
<keyword evidence="7 12" id="KW-0472">Membrane</keyword>
<reference evidence="14" key="2">
    <citation type="submission" date="2017-10" db="EMBL/GenBank/DDBJ databases">
        <title>Ladona fulva Genome sequencing and assembly.</title>
        <authorList>
            <person name="Murali S."/>
            <person name="Richards S."/>
            <person name="Bandaranaike D."/>
            <person name="Bellair M."/>
            <person name="Blankenburg K."/>
            <person name="Chao H."/>
            <person name="Dinh H."/>
            <person name="Doddapaneni H."/>
            <person name="Dugan-Rocha S."/>
            <person name="Elkadiri S."/>
            <person name="Gnanaolivu R."/>
            <person name="Hernandez B."/>
            <person name="Skinner E."/>
            <person name="Javaid M."/>
            <person name="Lee S."/>
            <person name="Li M."/>
            <person name="Ming W."/>
            <person name="Munidasa M."/>
            <person name="Muniz J."/>
            <person name="Nguyen L."/>
            <person name="Hughes D."/>
            <person name="Osuji N."/>
            <person name="Pu L.-L."/>
            <person name="Puazo M."/>
            <person name="Qu C."/>
            <person name="Quiroz J."/>
            <person name="Raj R."/>
            <person name="Weissenberger G."/>
            <person name="Xin Y."/>
            <person name="Zou X."/>
            <person name="Han Y."/>
            <person name="Worley K."/>
            <person name="Muzny D."/>
            <person name="Gibbs R."/>
        </authorList>
    </citation>
    <scope>NUCLEOTIDE SEQUENCE</scope>
    <source>
        <strain evidence="14">Sampled in the wild</strain>
    </source>
</reference>
<comment type="similarity">
    <text evidence="2">Belongs to the G-protein coupled receptor 1 family.</text>
</comment>
<dbReference type="Gene3D" id="1.20.1070.10">
    <property type="entry name" value="Rhodopsin 7-helix transmembrane proteins"/>
    <property type="match status" value="1"/>
</dbReference>
<protein>
    <recommendedName>
        <fullName evidence="13">G-protein coupled receptors family 1 profile domain-containing protein</fullName>
    </recommendedName>
</protein>
<evidence type="ECO:0000256" key="6">
    <source>
        <dbReference type="ARBA" id="ARBA00023040"/>
    </source>
</evidence>
<keyword evidence="10" id="KW-0807">Transducer</keyword>
<keyword evidence="15" id="KW-1185">Reference proteome</keyword>
<evidence type="ECO:0000256" key="3">
    <source>
        <dbReference type="ARBA" id="ARBA00022475"/>
    </source>
</evidence>
<dbReference type="GO" id="GO:0005886">
    <property type="term" value="C:plasma membrane"/>
    <property type="evidence" value="ECO:0007669"/>
    <property type="project" value="UniProtKB-SubCell"/>
</dbReference>
<keyword evidence="3" id="KW-1003">Cell membrane</keyword>
<dbReference type="GO" id="GO:0007189">
    <property type="term" value="P:adenylate cyclase-activating G protein-coupled receptor signaling pathway"/>
    <property type="evidence" value="ECO:0007669"/>
    <property type="project" value="TreeGrafter"/>
</dbReference>